<organism evidence="2 4">
    <name type="scientific">Medicago truncatula</name>
    <name type="common">Barrel medic</name>
    <name type="synonym">Medicago tribuloides</name>
    <dbReference type="NCBI Taxonomy" id="3880"/>
    <lineage>
        <taxon>Eukaryota</taxon>
        <taxon>Viridiplantae</taxon>
        <taxon>Streptophyta</taxon>
        <taxon>Embryophyta</taxon>
        <taxon>Tracheophyta</taxon>
        <taxon>Spermatophyta</taxon>
        <taxon>Magnoliopsida</taxon>
        <taxon>eudicotyledons</taxon>
        <taxon>Gunneridae</taxon>
        <taxon>Pentapetalae</taxon>
        <taxon>rosids</taxon>
        <taxon>fabids</taxon>
        <taxon>Fabales</taxon>
        <taxon>Fabaceae</taxon>
        <taxon>Papilionoideae</taxon>
        <taxon>50 kb inversion clade</taxon>
        <taxon>NPAAA clade</taxon>
        <taxon>Hologalegina</taxon>
        <taxon>IRL clade</taxon>
        <taxon>Trifolieae</taxon>
        <taxon>Medicago</taxon>
    </lineage>
</organism>
<dbReference type="Proteomes" id="UP000002051">
    <property type="component" value="Chromosome 4"/>
</dbReference>
<gene>
    <name evidence="2" type="ordered locus">MTR_4g045717</name>
</gene>
<evidence type="ECO:0000313" key="2">
    <source>
        <dbReference type="EMBL" id="KEH29565.1"/>
    </source>
</evidence>
<evidence type="ECO:0000313" key="3">
    <source>
        <dbReference type="EnsemblPlants" id="KEH29565"/>
    </source>
</evidence>
<dbReference type="PANTHER" id="PTHR32108:SF9">
    <property type="entry name" value="REVERSE TRANSCRIPTASE RNASE H-LIKE DOMAIN-CONTAINING PROTEIN"/>
    <property type="match status" value="1"/>
</dbReference>
<keyword evidence="4" id="KW-1185">Reference proteome</keyword>
<name>A0A072UUM2_MEDTR</name>
<sequence length="126" mass="14234">MVGMGVQLEEGVREGRLVNESVPAGNSKKKGQEVNMVKGQPRPQAHRTQFDPIPMKYADLLPSLLKKHLVQTRPPPKVPERLPAWYRPDKFCAFHQGAPGHDTEYCYALKAAVQKLIRDKDLSFET</sequence>
<evidence type="ECO:0000313" key="4">
    <source>
        <dbReference type="Proteomes" id="UP000002051"/>
    </source>
</evidence>
<proteinExistence type="predicted"/>
<dbReference type="AlphaFoldDB" id="A0A072UUM2"/>
<dbReference type="EnsemblPlants" id="KEH29565">
    <property type="protein sequence ID" value="KEH29565"/>
    <property type="gene ID" value="MTR_4g045717"/>
</dbReference>
<dbReference type="HOGENOM" id="CLU_1984893_0_0_1"/>
<reference evidence="3" key="3">
    <citation type="submission" date="2015-04" db="UniProtKB">
        <authorList>
            <consortium name="EnsemblPlants"/>
        </authorList>
    </citation>
    <scope>IDENTIFICATION</scope>
    <source>
        <strain evidence="3">cv. Jemalong A17</strain>
    </source>
</reference>
<accession>A0A072UUM2</accession>
<dbReference type="EMBL" id="CM001220">
    <property type="protein sequence ID" value="KEH29565.1"/>
    <property type="molecule type" value="Genomic_DNA"/>
</dbReference>
<reference evidence="2 4" key="2">
    <citation type="journal article" date="2014" name="BMC Genomics">
        <title>An improved genome release (version Mt4.0) for the model legume Medicago truncatula.</title>
        <authorList>
            <person name="Tang H."/>
            <person name="Krishnakumar V."/>
            <person name="Bidwell S."/>
            <person name="Rosen B."/>
            <person name="Chan A."/>
            <person name="Zhou S."/>
            <person name="Gentzbittel L."/>
            <person name="Childs K.L."/>
            <person name="Yandell M."/>
            <person name="Gundlach H."/>
            <person name="Mayer K.F."/>
            <person name="Schwartz D.C."/>
            <person name="Town C.D."/>
        </authorList>
    </citation>
    <scope>GENOME REANNOTATION</scope>
    <source>
        <strain evidence="2">A17</strain>
        <strain evidence="3 4">cv. Jemalong A17</strain>
    </source>
</reference>
<protein>
    <submittedName>
        <fullName evidence="2 3">Uncharacterized protein</fullName>
    </submittedName>
</protein>
<reference evidence="2 4" key="1">
    <citation type="journal article" date="2011" name="Nature">
        <title>The Medicago genome provides insight into the evolution of rhizobial symbioses.</title>
        <authorList>
            <person name="Young N.D."/>
            <person name="Debelle F."/>
            <person name="Oldroyd G.E."/>
            <person name="Geurts R."/>
            <person name="Cannon S.B."/>
            <person name="Udvardi M.K."/>
            <person name="Benedito V.A."/>
            <person name="Mayer K.F."/>
            <person name="Gouzy J."/>
            <person name="Schoof H."/>
            <person name="Van de Peer Y."/>
            <person name="Proost S."/>
            <person name="Cook D.R."/>
            <person name="Meyers B.C."/>
            <person name="Spannagl M."/>
            <person name="Cheung F."/>
            <person name="De Mita S."/>
            <person name="Krishnakumar V."/>
            <person name="Gundlach H."/>
            <person name="Zhou S."/>
            <person name="Mudge J."/>
            <person name="Bharti A.K."/>
            <person name="Murray J.D."/>
            <person name="Naoumkina M.A."/>
            <person name="Rosen B."/>
            <person name="Silverstein K.A."/>
            <person name="Tang H."/>
            <person name="Rombauts S."/>
            <person name="Zhao P.X."/>
            <person name="Zhou P."/>
            <person name="Barbe V."/>
            <person name="Bardou P."/>
            <person name="Bechner M."/>
            <person name="Bellec A."/>
            <person name="Berger A."/>
            <person name="Berges H."/>
            <person name="Bidwell S."/>
            <person name="Bisseling T."/>
            <person name="Choisne N."/>
            <person name="Couloux A."/>
            <person name="Denny R."/>
            <person name="Deshpande S."/>
            <person name="Dai X."/>
            <person name="Doyle J.J."/>
            <person name="Dudez A.M."/>
            <person name="Farmer A.D."/>
            <person name="Fouteau S."/>
            <person name="Franken C."/>
            <person name="Gibelin C."/>
            <person name="Gish J."/>
            <person name="Goldstein S."/>
            <person name="Gonzalez A.J."/>
            <person name="Green P.J."/>
            <person name="Hallab A."/>
            <person name="Hartog M."/>
            <person name="Hua A."/>
            <person name="Humphray S.J."/>
            <person name="Jeong D.H."/>
            <person name="Jing Y."/>
            <person name="Jocker A."/>
            <person name="Kenton S.M."/>
            <person name="Kim D.J."/>
            <person name="Klee K."/>
            <person name="Lai H."/>
            <person name="Lang C."/>
            <person name="Lin S."/>
            <person name="Macmil S.L."/>
            <person name="Magdelenat G."/>
            <person name="Matthews L."/>
            <person name="McCorrison J."/>
            <person name="Monaghan E.L."/>
            <person name="Mun J.H."/>
            <person name="Najar F.Z."/>
            <person name="Nicholson C."/>
            <person name="Noirot C."/>
            <person name="O'Bleness M."/>
            <person name="Paule C.R."/>
            <person name="Poulain J."/>
            <person name="Prion F."/>
            <person name="Qin B."/>
            <person name="Qu C."/>
            <person name="Retzel E.F."/>
            <person name="Riddle C."/>
            <person name="Sallet E."/>
            <person name="Samain S."/>
            <person name="Samson N."/>
            <person name="Sanders I."/>
            <person name="Saurat O."/>
            <person name="Scarpelli C."/>
            <person name="Schiex T."/>
            <person name="Segurens B."/>
            <person name="Severin A.J."/>
            <person name="Sherrier D.J."/>
            <person name="Shi R."/>
            <person name="Sims S."/>
            <person name="Singer S.R."/>
            <person name="Sinharoy S."/>
            <person name="Sterck L."/>
            <person name="Viollet A."/>
            <person name="Wang B.B."/>
            <person name="Wang K."/>
            <person name="Wang M."/>
            <person name="Wang X."/>
            <person name="Warfsmann J."/>
            <person name="Weissenbach J."/>
            <person name="White D.D."/>
            <person name="White J.D."/>
            <person name="Wiley G.B."/>
            <person name="Wincker P."/>
            <person name="Xing Y."/>
            <person name="Yang L."/>
            <person name="Yao Z."/>
            <person name="Ying F."/>
            <person name="Zhai J."/>
            <person name="Zhou L."/>
            <person name="Zuber A."/>
            <person name="Denarie J."/>
            <person name="Dixon R.A."/>
            <person name="May G.D."/>
            <person name="Schwartz D.C."/>
            <person name="Rogers J."/>
            <person name="Quetier F."/>
            <person name="Town C.D."/>
            <person name="Roe B.A."/>
        </authorList>
    </citation>
    <scope>NUCLEOTIDE SEQUENCE [LARGE SCALE GENOMIC DNA]</scope>
    <source>
        <strain evidence="2">A17</strain>
        <strain evidence="3 4">cv. Jemalong A17</strain>
    </source>
</reference>
<evidence type="ECO:0000256" key="1">
    <source>
        <dbReference type="SAM" id="MobiDB-lite"/>
    </source>
</evidence>
<dbReference type="PANTHER" id="PTHR32108">
    <property type="entry name" value="DNA-DIRECTED RNA POLYMERASE SUBUNIT ALPHA"/>
    <property type="match status" value="1"/>
</dbReference>
<feature type="region of interest" description="Disordered" evidence="1">
    <location>
        <begin position="17"/>
        <end position="51"/>
    </location>
</feature>